<dbReference type="Proteomes" id="UP001145114">
    <property type="component" value="Unassembled WGS sequence"/>
</dbReference>
<keyword evidence="2" id="KW-1185">Reference proteome</keyword>
<feature type="non-terminal residue" evidence="1">
    <location>
        <position position="1"/>
    </location>
</feature>
<proteinExistence type="predicted"/>
<sequence length="75" mass="9097">KKRLERLEKGKVAPEEMFKTEGRRKEFSEWDDNGFPTKDKDGKDLSKSKRKNLEKELAKQRELHKEYLAYLEQQR</sequence>
<comment type="caution">
    <text evidence="1">The sequence shown here is derived from an EMBL/GenBank/DDBJ whole genome shotgun (WGS) entry which is preliminary data.</text>
</comment>
<dbReference type="EC" id="6.1.1.16" evidence="1"/>
<evidence type="ECO:0000313" key="1">
    <source>
        <dbReference type="EMBL" id="KAJ1675449.1"/>
    </source>
</evidence>
<name>A0ACC1HFU8_9FUNG</name>
<reference evidence="1" key="1">
    <citation type="submission" date="2022-06" db="EMBL/GenBank/DDBJ databases">
        <title>Phylogenomic reconstructions and comparative analyses of Kickxellomycotina fungi.</title>
        <authorList>
            <person name="Reynolds N.K."/>
            <person name="Stajich J.E."/>
            <person name="Barry K."/>
            <person name="Grigoriev I.V."/>
            <person name="Crous P."/>
            <person name="Smith M.E."/>
        </authorList>
    </citation>
    <scope>NUCLEOTIDE SEQUENCE</scope>
    <source>
        <strain evidence="1">RSA 2271</strain>
    </source>
</reference>
<gene>
    <name evidence="1" type="primary">CYR1_2</name>
    <name evidence="1" type="ORF">EV182_001248</name>
</gene>
<keyword evidence="1" id="KW-0436">Ligase</keyword>
<organism evidence="1 2">
    <name type="scientific">Spiromyces aspiralis</name>
    <dbReference type="NCBI Taxonomy" id="68401"/>
    <lineage>
        <taxon>Eukaryota</taxon>
        <taxon>Fungi</taxon>
        <taxon>Fungi incertae sedis</taxon>
        <taxon>Zoopagomycota</taxon>
        <taxon>Kickxellomycotina</taxon>
        <taxon>Kickxellomycetes</taxon>
        <taxon>Kickxellales</taxon>
        <taxon>Kickxellaceae</taxon>
        <taxon>Spiromyces</taxon>
    </lineage>
</organism>
<accession>A0ACC1HFU8</accession>
<protein>
    <submittedName>
        <fullName evidence="1">Cysteinyl-tRNA synthetase</fullName>
        <ecNumber evidence="1">6.1.1.16</ecNumber>
    </submittedName>
</protein>
<dbReference type="EMBL" id="JAMZIH010005301">
    <property type="protein sequence ID" value="KAJ1675449.1"/>
    <property type="molecule type" value="Genomic_DNA"/>
</dbReference>
<evidence type="ECO:0000313" key="2">
    <source>
        <dbReference type="Proteomes" id="UP001145114"/>
    </source>
</evidence>